<dbReference type="Pfam" id="PF10094">
    <property type="entry name" value="DUF2332"/>
    <property type="match status" value="1"/>
</dbReference>
<dbReference type="RefSeq" id="WP_209999167.1">
    <property type="nucleotide sequence ID" value="NZ_BAAAJY010000005.1"/>
</dbReference>
<gene>
    <name evidence="1" type="ORF">JOF47_002656</name>
</gene>
<organism evidence="1 2">
    <name type="scientific">Paeniglutamicibacter kerguelensis</name>
    <dbReference type="NCBI Taxonomy" id="254788"/>
    <lineage>
        <taxon>Bacteria</taxon>
        <taxon>Bacillati</taxon>
        <taxon>Actinomycetota</taxon>
        <taxon>Actinomycetes</taxon>
        <taxon>Micrococcales</taxon>
        <taxon>Micrococcaceae</taxon>
        <taxon>Paeniglutamicibacter</taxon>
    </lineage>
</organism>
<sequence length="337" mass="36192">MSTQATESTVSLYLDYAHRWFHGHSPLYVQWATGLASDHGLLNLVAGLPKPKRQPNLVFASARHLGSGDVEFESARTFMLARWPEIEAVVMSHRTQTNEAGRCATLLPVISMIFTQERRPLALIEVGPSAGLCLLPDLYSYSYDGAAPLGSGSPLLRCTTTGNPPIPTALPDIVWRSGVDLNPLDGTDPETANWLRALVWPGQDTRLAQLSQALDTLAALKAGSLGSAAAAPGLAPGDLNEHIAELVESTPSGTVPVVFHSAVLAYLDAADRARFAAKVSALDCRWVSNENFFMDAARDSRASSDSNYFTLSLDGVPLAHTGQHGDELHWLRGAPTE</sequence>
<comment type="caution">
    <text evidence="1">The sequence shown here is derived from an EMBL/GenBank/DDBJ whole genome shotgun (WGS) entry which is preliminary data.</text>
</comment>
<evidence type="ECO:0000313" key="2">
    <source>
        <dbReference type="Proteomes" id="UP001296993"/>
    </source>
</evidence>
<evidence type="ECO:0000313" key="1">
    <source>
        <dbReference type="EMBL" id="MBP2387145.1"/>
    </source>
</evidence>
<dbReference type="Proteomes" id="UP001296993">
    <property type="component" value="Unassembled WGS sequence"/>
</dbReference>
<dbReference type="EMBL" id="JAGIOF010000001">
    <property type="protein sequence ID" value="MBP2387145.1"/>
    <property type="molecule type" value="Genomic_DNA"/>
</dbReference>
<protein>
    <recommendedName>
        <fullName evidence="3">DUF2332 domain-containing protein</fullName>
    </recommendedName>
</protein>
<accession>A0ABS4XFB5</accession>
<keyword evidence="2" id="KW-1185">Reference proteome</keyword>
<reference evidence="1 2" key="1">
    <citation type="submission" date="2021-03" db="EMBL/GenBank/DDBJ databases">
        <title>Sequencing the genomes of 1000 actinobacteria strains.</title>
        <authorList>
            <person name="Klenk H.-P."/>
        </authorList>
    </citation>
    <scope>NUCLEOTIDE SEQUENCE [LARGE SCALE GENOMIC DNA]</scope>
    <source>
        <strain evidence="1 2">DSM 15797</strain>
    </source>
</reference>
<proteinExistence type="predicted"/>
<dbReference type="InterPro" id="IPR011200">
    <property type="entry name" value="UCP012608"/>
</dbReference>
<evidence type="ECO:0008006" key="3">
    <source>
        <dbReference type="Google" id="ProtNLM"/>
    </source>
</evidence>
<name>A0ABS4XFB5_9MICC</name>